<dbReference type="PANTHER" id="PTHR10846:SF8">
    <property type="entry name" value="INNER MEMBRANE PROTEIN YRBG"/>
    <property type="match status" value="1"/>
</dbReference>
<feature type="transmembrane region" description="Helical" evidence="5">
    <location>
        <begin position="298"/>
        <end position="315"/>
    </location>
</feature>
<evidence type="ECO:0000256" key="4">
    <source>
        <dbReference type="ARBA" id="ARBA00023136"/>
    </source>
</evidence>
<evidence type="ECO:0000259" key="6">
    <source>
        <dbReference type="Pfam" id="PF01699"/>
    </source>
</evidence>
<evidence type="ECO:0000313" key="8">
    <source>
        <dbReference type="Proteomes" id="UP000263012"/>
    </source>
</evidence>
<sequence length="316" mass="32779">MSYGALLSIETLFLVAGILLLWKGADLLVTGAGTVALGFGLRRATVGVTVVAFATTAPELFVAVVGTITATTDIGLGAVIGSNIANIGLVLGLAALIRPLPISETVLRRHVPFMVLAALLLVVLGANGRIGRLDGIVLLGVLGGFSYYIAKRVQAGAAFSPNALPNQPDPTTRDWALVALGLVLLVLGSRWLIDGGRGILTAMGFSDLFVGLTVLAIGTSLPELAASLVSAYRDEAGFSIGNVVGSNIYNILAVIGILAIITPIQISPGVLTFEFPALVAFTLVLVAMMWHGERLSRLDGGVLLVGYVAFIWLLLP</sequence>
<feature type="transmembrane region" description="Helical" evidence="5">
    <location>
        <begin position="74"/>
        <end position="97"/>
    </location>
</feature>
<feature type="domain" description="Sodium/calcium exchanger membrane region" evidence="6">
    <location>
        <begin position="175"/>
        <end position="314"/>
    </location>
</feature>
<dbReference type="InterPro" id="IPR044880">
    <property type="entry name" value="NCX_ion-bd_dom_sf"/>
</dbReference>
<evidence type="ECO:0000313" key="7">
    <source>
        <dbReference type="EMBL" id="AUX08724.1"/>
    </source>
</evidence>
<feature type="transmembrane region" description="Helical" evidence="5">
    <location>
        <begin position="244"/>
        <end position="264"/>
    </location>
</feature>
<feature type="transmembrane region" description="Helical" evidence="5">
    <location>
        <begin position="46"/>
        <end position="68"/>
    </location>
</feature>
<reference evidence="8" key="1">
    <citation type="submission" date="2017-11" db="EMBL/GenBank/DDBJ databases">
        <title>Phenotypic and genomic properties of facultatively anaerobic sulfur-reducing natronoarchaea from hypersaline soda lakes.</title>
        <authorList>
            <person name="Sorokin D.Y."/>
            <person name="Kublanov I.V."/>
            <person name="Roman P."/>
            <person name="Sinninghe Damste J.S."/>
            <person name="Golyshin P.N."/>
            <person name="Rojo D."/>
            <person name="Ciordia S."/>
            <person name="Mena M.D.C."/>
            <person name="Ferrer M."/>
            <person name="Messina E."/>
            <person name="Smedile F."/>
            <person name="La Spada G."/>
            <person name="La Cono V."/>
            <person name="Yakimov M.M."/>
        </authorList>
    </citation>
    <scope>NUCLEOTIDE SEQUENCE [LARGE SCALE GENOMIC DNA]</scope>
    <source>
        <strain evidence="8">AArc-Sl</strain>
    </source>
</reference>
<proteinExistence type="predicted"/>
<gene>
    <name evidence="7" type="ORF">AArcSl_1089</name>
</gene>
<dbReference type="GeneID" id="37877434"/>
<dbReference type="GO" id="GO:0006874">
    <property type="term" value="P:intracellular calcium ion homeostasis"/>
    <property type="evidence" value="ECO:0007669"/>
    <property type="project" value="TreeGrafter"/>
</dbReference>
<dbReference type="Gene3D" id="1.20.1420.30">
    <property type="entry name" value="NCX, central ion-binding region"/>
    <property type="match status" value="1"/>
</dbReference>
<feature type="transmembrane region" description="Helical" evidence="5">
    <location>
        <begin position="12"/>
        <end position="39"/>
    </location>
</feature>
<evidence type="ECO:0000256" key="5">
    <source>
        <dbReference type="SAM" id="Phobius"/>
    </source>
</evidence>
<organism evidence="7 8">
    <name type="scientific">Halalkaliarchaeum desulfuricum</name>
    <dbReference type="NCBI Taxonomy" id="2055893"/>
    <lineage>
        <taxon>Archaea</taxon>
        <taxon>Methanobacteriati</taxon>
        <taxon>Methanobacteriota</taxon>
        <taxon>Stenosarchaea group</taxon>
        <taxon>Halobacteria</taxon>
        <taxon>Halobacteriales</taxon>
        <taxon>Haloferacaceae</taxon>
        <taxon>Halalkaliarchaeum</taxon>
    </lineage>
</organism>
<dbReference type="PANTHER" id="PTHR10846">
    <property type="entry name" value="SODIUM/POTASSIUM/CALCIUM EXCHANGER"/>
    <property type="match status" value="1"/>
</dbReference>
<evidence type="ECO:0000256" key="3">
    <source>
        <dbReference type="ARBA" id="ARBA00022989"/>
    </source>
</evidence>
<name>A0A343TI02_9EURY</name>
<feature type="transmembrane region" description="Helical" evidence="5">
    <location>
        <begin position="208"/>
        <end position="232"/>
    </location>
</feature>
<feature type="transmembrane region" description="Helical" evidence="5">
    <location>
        <begin position="270"/>
        <end position="291"/>
    </location>
</feature>
<dbReference type="EMBL" id="CP025066">
    <property type="protein sequence ID" value="AUX08724.1"/>
    <property type="molecule type" value="Genomic_DNA"/>
</dbReference>
<dbReference type="OrthoDB" id="142185at2157"/>
<keyword evidence="8" id="KW-1185">Reference proteome</keyword>
<feature type="transmembrane region" description="Helical" evidence="5">
    <location>
        <begin position="175"/>
        <end position="193"/>
    </location>
</feature>
<dbReference type="GO" id="GO:0008273">
    <property type="term" value="F:calcium, potassium:sodium antiporter activity"/>
    <property type="evidence" value="ECO:0007669"/>
    <property type="project" value="TreeGrafter"/>
</dbReference>
<dbReference type="RefSeq" id="WP_119816142.1">
    <property type="nucleotide sequence ID" value="NZ_CP025066.1"/>
</dbReference>
<accession>A0A343TI02</accession>
<feature type="domain" description="Sodium/calcium exchanger membrane region" evidence="6">
    <location>
        <begin position="11"/>
        <end position="148"/>
    </location>
</feature>
<evidence type="ECO:0000256" key="1">
    <source>
        <dbReference type="ARBA" id="ARBA00004141"/>
    </source>
</evidence>
<dbReference type="InterPro" id="IPR004481">
    <property type="entry name" value="K/Na/Ca-exchanger"/>
</dbReference>
<keyword evidence="3 5" id="KW-1133">Transmembrane helix</keyword>
<dbReference type="Pfam" id="PF01699">
    <property type="entry name" value="Na_Ca_ex"/>
    <property type="match status" value="2"/>
</dbReference>
<feature type="transmembrane region" description="Helical" evidence="5">
    <location>
        <begin position="109"/>
        <end position="127"/>
    </location>
</feature>
<dbReference type="Proteomes" id="UP000263012">
    <property type="component" value="Chromosome"/>
</dbReference>
<comment type="subcellular location">
    <subcellularLocation>
        <location evidence="1">Membrane</location>
        <topology evidence="1">Multi-pass membrane protein</topology>
    </subcellularLocation>
</comment>
<keyword evidence="4 5" id="KW-0472">Membrane</keyword>
<evidence type="ECO:0000256" key="2">
    <source>
        <dbReference type="ARBA" id="ARBA00022692"/>
    </source>
</evidence>
<dbReference type="AlphaFoldDB" id="A0A343TI02"/>
<dbReference type="GO" id="GO:0005886">
    <property type="term" value="C:plasma membrane"/>
    <property type="evidence" value="ECO:0007669"/>
    <property type="project" value="TreeGrafter"/>
</dbReference>
<dbReference type="InterPro" id="IPR004837">
    <property type="entry name" value="NaCa_Exmemb"/>
</dbReference>
<protein>
    <submittedName>
        <fullName evidence="7">Ca2+/Na+ antiporter</fullName>
    </submittedName>
</protein>
<keyword evidence="2 5" id="KW-0812">Transmembrane</keyword>
<dbReference type="GO" id="GO:0005262">
    <property type="term" value="F:calcium channel activity"/>
    <property type="evidence" value="ECO:0007669"/>
    <property type="project" value="TreeGrafter"/>
</dbReference>
<dbReference type="NCBIfam" id="TIGR00367">
    <property type="entry name" value="calcium/sodium antiporter"/>
    <property type="match status" value="1"/>
</dbReference>
<dbReference type="KEGG" id="hdf:AArcSl_1089"/>